<evidence type="ECO:0000256" key="7">
    <source>
        <dbReference type="ARBA" id="ARBA00052699"/>
    </source>
</evidence>
<dbReference type="InterPro" id="IPR015424">
    <property type="entry name" value="PyrdxlP-dep_Trfase"/>
</dbReference>
<comment type="caution">
    <text evidence="10">The sequence shown here is derived from an EMBL/GenBank/DDBJ whole genome shotgun (WGS) entry which is preliminary data.</text>
</comment>
<dbReference type="PROSITE" id="PS00868">
    <property type="entry name" value="CYS_MET_METAB_PP"/>
    <property type="match status" value="1"/>
</dbReference>
<evidence type="ECO:0000256" key="4">
    <source>
        <dbReference type="ARBA" id="ARBA00047175"/>
    </source>
</evidence>
<comment type="cofactor">
    <cofactor evidence="1 9">
        <name>pyridoxal 5'-phosphate</name>
        <dbReference type="ChEBI" id="CHEBI:597326"/>
    </cofactor>
</comment>
<dbReference type="GO" id="GO:0005737">
    <property type="term" value="C:cytoplasm"/>
    <property type="evidence" value="ECO:0007669"/>
    <property type="project" value="TreeGrafter"/>
</dbReference>
<dbReference type="Gene3D" id="3.90.1150.10">
    <property type="entry name" value="Aspartate Aminotransferase, domain 1"/>
    <property type="match status" value="1"/>
</dbReference>
<sequence>MHPETRMVHISAPVPDGSVPLSVPIYQTSSFAFDDPELIADGLHHPDRAYAYSRFANPTVRALENAVADLEGGAAAIATSSGMGAITMLLNGLLGTGDHVIAQRDVYGGTHAQLQDLANRFGVQVTRIGGHDPEELRAALTPRTRVLYLETVANPTGHVSDLPALAPIARAAGVLTVVDNTFATPIFCRPIEHGADVVVHSATKFLGGHSDVTGGLAVFTDRARYEKLWEHAVEFGATADPFAAWLTIRGLHTLALRMERHAANVARVAGWLAGHPAVAAVRWPGDPAHLSHAVAAGFVSGFPGAFCFDLAGGHDAGVRLMSRLRVIRAAASLGSTGSLILHPASTTHRQLTPEQLQESHLSPGTIRIAIGIEHPDDLVADLEQALDVVVR</sequence>
<dbReference type="PIRSF" id="PIRSF001434">
    <property type="entry name" value="CGS"/>
    <property type="match status" value="1"/>
</dbReference>
<dbReference type="InterPro" id="IPR015422">
    <property type="entry name" value="PyrdxlP-dep_Trfase_small"/>
</dbReference>
<comment type="similarity">
    <text evidence="2 9">Belongs to the trans-sulfuration enzymes family.</text>
</comment>
<dbReference type="EC" id="4.4.1.2" evidence="4"/>
<evidence type="ECO:0000256" key="2">
    <source>
        <dbReference type="ARBA" id="ARBA00009077"/>
    </source>
</evidence>
<comment type="catalytic activity">
    <reaction evidence="6">
        <text>L-homocysteine + H2O = 2-oxobutanoate + hydrogen sulfide + NH4(+) + H(+)</text>
        <dbReference type="Rhea" id="RHEA:14501"/>
        <dbReference type="ChEBI" id="CHEBI:15377"/>
        <dbReference type="ChEBI" id="CHEBI:15378"/>
        <dbReference type="ChEBI" id="CHEBI:16763"/>
        <dbReference type="ChEBI" id="CHEBI:28938"/>
        <dbReference type="ChEBI" id="CHEBI:29919"/>
        <dbReference type="ChEBI" id="CHEBI:58199"/>
        <dbReference type="EC" id="4.4.1.2"/>
    </reaction>
    <physiologicalReaction direction="left-to-right" evidence="6">
        <dbReference type="Rhea" id="RHEA:14502"/>
    </physiologicalReaction>
</comment>
<dbReference type="GO" id="GO:0030170">
    <property type="term" value="F:pyridoxal phosphate binding"/>
    <property type="evidence" value="ECO:0007669"/>
    <property type="project" value="InterPro"/>
</dbReference>
<evidence type="ECO:0000313" key="10">
    <source>
        <dbReference type="EMBL" id="KUL36699.1"/>
    </source>
</evidence>
<evidence type="ECO:0000256" key="3">
    <source>
        <dbReference type="ARBA" id="ARBA00022898"/>
    </source>
</evidence>
<dbReference type="FunFam" id="3.40.640.10:FF:000046">
    <property type="entry name" value="Cystathionine gamma-lyase"/>
    <property type="match status" value="1"/>
</dbReference>
<dbReference type="PANTHER" id="PTHR11808">
    <property type="entry name" value="TRANS-SULFURATION ENZYME FAMILY MEMBER"/>
    <property type="match status" value="1"/>
</dbReference>
<dbReference type="AlphaFoldDB" id="A0A0X3UW06"/>
<dbReference type="SUPFAM" id="SSF53383">
    <property type="entry name" value="PLP-dependent transferases"/>
    <property type="match status" value="1"/>
</dbReference>
<keyword evidence="11" id="KW-1185">Reference proteome</keyword>
<proteinExistence type="inferred from homology"/>
<dbReference type="Proteomes" id="UP000053244">
    <property type="component" value="Unassembled WGS sequence"/>
</dbReference>
<keyword evidence="3 8" id="KW-0663">Pyridoxal phosphate</keyword>
<evidence type="ECO:0000256" key="1">
    <source>
        <dbReference type="ARBA" id="ARBA00001933"/>
    </source>
</evidence>
<evidence type="ECO:0000256" key="5">
    <source>
        <dbReference type="ARBA" id="ARBA00047199"/>
    </source>
</evidence>
<dbReference type="Pfam" id="PF01053">
    <property type="entry name" value="Cys_Met_Meta_PP"/>
    <property type="match status" value="1"/>
</dbReference>
<name>A0A0X3UW06_9ACTN</name>
<dbReference type="Gene3D" id="3.40.640.10">
    <property type="entry name" value="Type I PLP-dependent aspartate aminotransferase-like (Major domain)"/>
    <property type="match status" value="1"/>
</dbReference>
<evidence type="ECO:0000256" key="8">
    <source>
        <dbReference type="PIRSR" id="PIRSR001434-2"/>
    </source>
</evidence>
<dbReference type="GO" id="GO:0019346">
    <property type="term" value="P:transsulfuration"/>
    <property type="evidence" value="ECO:0007669"/>
    <property type="project" value="InterPro"/>
</dbReference>
<evidence type="ECO:0000313" key="11">
    <source>
        <dbReference type="Proteomes" id="UP000053244"/>
    </source>
</evidence>
<dbReference type="GO" id="GO:0047982">
    <property type="term" value="F:homocysteine desulfhydrase activity"/>
    <property type="evidence" value="ECO:0007669"/>
    <property type="project" value="UniProtKB-EC"/>
</dbReference>
<feature type="modified residue" description="N6-(pyridoxal phosphate)lysine" evidence="8">
    <location>
        <position position="204"/>
    </location>
</feature>
<organism evidence="10 11">
    <name type="scientific">Actinoplanes awajinensis subsp. mycoplanecinus</name>
    <dbReference type="NCBI Taxonomy" id="135947"/>
    <lineage>
        <taxon>Bacteria</taxon>
        <taxon>Bacillati</taxon>
        <taxon>Actinomycetota</taxon>
        <taxon>Actinomycetes</taxon>
        <taxon>Micromonosporales</taxon>
        <taxon>Micromonosporaceae</taxon>
        <taxon>Actinoplanes</taxon>
    </lineage>
</organism>
<dbReference type="EMBL" id="LLZH01000085">
    <property type="protein sequence ID" value="KUL36699.1"/>
    <property type="molecule type" value="Genomic_DNA"/>
</dbReference>
<dbReference type="InterPro" id="IPR054542">
    <property type="entry name" value="Cys_met_metab_PP"/>
</dbReference>
<protein>
    <recommendedName>
        <fullName evidence="4">homocysteine desulfhydrase</fullName>
        <ecNumber evidence="4">4.4.1.2</ecNumber>
    </recommendedName>
    <alternativeName>
        <fullName evidence="5">Homocysteine desulfhydrase</fullName>
    </alternativeName>
</protein>
<comment type="catalytic activity">
    <reaction evidence="7">
        <text>L-methionine + H2O = methanethiol + 2-oxobutanoate + NH4(+)</text>
        <dbReference type="Rhea" id="RHEA:23800"/>
        <dbReference type="ChEBI" id="CHEBI:15377"/>
        <dbReference type="ChEBI" id="CHEBI:16007"/>
        <dbReference type="ChEBI" id="CHEBI:16763"/>
        <dbReference type="ChEBI" id="CHEBI:28938"/>
        <dbReference type="ChEBI" id="CHEBI:57844"/>
        <dbReference type="EC" id="4.4.1.11"/>
    </reaction>
    <physiologicalReaction direction="left-to-right" evidence="7">
        <dbReference type="Rhea" id="RHEA:23801"/>
    </physiologicalReaction>
</comment>
<dbReference type="InterPro" id="IPR015421">
    <property type="entry name" value="PyrdxlP-dep_Trfase_major"/>
</dbReference>
<dbReference type="RefSeq" id="WP_067688865.1">
    <property type="nucleotide sequence ID" value="NZ_LLZH01000085.1"/>
</dbReference>
<dbReference type="GO" id="GO:0018826">
    <property type="term" value="F:methionine gamma-lyase activity"/>
    <property type="evidence" value="ECO:0007669"/>
    <property type="project" value="UniProtKB-EC"/>
</dbReference>
<evidence type="ECO:0000256" key="6">
    <source>
        <dbReference type="ARBA" id="ARBA00048780"/>
    </source>
</evidence>
<evidence type="ECO:0000256" key="9">
    <source>
        <dbReference type="RuleBase" id="RU362118"/>
    </source>
</evidence>
<reference evidence="10 11" key="1">
    <citation type="submission" date="2015-10" db="EMBL/GenBank/DDBJ databases">
        <authorList>
            <person name="Gilbert D.G."/>
        </authorList>
    </citation>
    <scope>NUCLEOTIDE SEQUENCE [LARGE SCALE GENOMIC DNA]</scope>
    <source>
        <strain evidence="10 11">NRRL B-16712</strain>
    </source>
</reference>
<accession>A0A0X3UW06</accession>
<dbReference type="OrthoDB" id="9780685at2"/>
<dbReference type="InterPro" id="IPR000277">
    <property type="entry name" value="Cys/Met-Metab_PyrdxlP-dep_enz"/>
</dbReference>
<gene>
    <name evidence="10" type="ORF">ADL15_12755</name>
</gene>
<dbReference type="CDD" id="cd00614">
    <property type="entry name" value="CGS_like"/>
    <property type="match status" value="1"/>
</dbReference>